<dbReference type="PROSITE" id="PS50850">
    <property type="entry name" value="MFS"/>
    <property type="match status" value="1"/>
</dbReference>
<evidence type="ECO:0000313" key="5">
    <source>
        <dbReference type="Proteomes" id="UP000886998"/>
    </source>
</evidence>
<comment type="caution">
    <text evidence="4">The sequence shown here is derived from an EMBL/GenBank/DDBJ whole genome shotgun (WGS) entry which is preliminary data.</text>
</comment>
<keyword evidence="2" id="KW-1133">Transmembrane helix</keyword>
<keyword evidence="5" id="KW-1185">Reference proteome</keyword>
<feature type="transmembrane region" description="Helical" evidence="2">
    <location>
        <begin position="63"/>
        <end position="83"/>
    </location>
</feature>
<keyword evidence="2" id="KW-0472">Membrane</keyword>
<feature type="domain" description="Major facilitator superfamily (MFS) profile" evidence="3">
    <location>
        <begin position="1"/>
        <end position="163"/>
    </location>
</feature>
<proteinExistence type="predicted"/>
<dbReference type="PANTHER" id="PTHR11360">
    <property type="entry name" value="MONOCARBOXYLATE TRANSPORTER"/>
    <property type="match status" value="1"/>
</dbReference>
<dbReference type="Pfam" id="PF07690">
    <property type="entry name" value="MFS_1"/>
    <property type="match status" value="1"/>
</dbReference>
<reference evidence="4" key="1">
    <citation type="submission" date="2020-08" db="EMBL/GenBank/DDBJ databases">
        <title>Multicomponent nature underlies the extraordinary mechanical properties of spider dragline silk.</title>
        <authorList>
            <person name="Kono N."/>
            <person name="Nakamura H."/>
            <person name="Mori M."/>
            <person name="Yoshida Y."/>
            <person name="Ohtoshi R."/>
            <person name="Malay A.D."/>
            <person name="Moran D.A.P."/>
            <person name="Tomita M."/>
            <person name="Numata K."/>
            <person name="Arakawa K."/>
        </authorList>
    </citation>
    <scope>NUCLEOTIDE SEQUENCE</scope>
</reference>
<dbReference type="InterPro" id="IPR011701">
    <property type="entry name" value="MFS"/>
</dbReference>
<dbReference type="InterPro" id="IPR020846">
    <property type="entry name" value="MFS_dom"/>
</dbReference>
<accession>A0A8X6MKU5</accession>
<feature type="transmembrane region" description="Helical" evidence="2">
    <location>
        <begin position="127"/>
        <end position="145"/>
    </location>
</feature>
<dbReference type="EMBL" id="BMAV01027607">
    <property type="protein sequence ID" value="GFS60778.1"/>
    <property type="molecule type" value="Genomic_DNA"/>
</dbReference>
<dbReference type="OrthoDB" id="6499973at2759"/>
<feature type="transmembrane region" description="Helical" evidence="2">
    <location>
        <begin position="95"/>
        <end position="115"/>
    </location>
</feature>
<feature type="transmembrane region" description="Helical" evidence="2">
    <location>
        <begin position="38"/>
        <end position="57"/>
    </location>
</feature>
<evidence type="ECO:0000259" key="3">
    <source>
        <dbReference type="PROSITE" id="PS50850"/>
    </source>
</evidence>
<dbReference type="Gene3D" id="1.20.1250.20">
    <property type="entry name" value="MFS general substrate transporter like domains"/>
    <property type="match status" value="1"/>
</dbReference>
<keyword evidence="2" id="KW-0812">Transmembrane</keyword>
<dbReference type="GO" id="GO:0016020">
    <property type="term" value="C:membrane"/>
    <property type="evidence" value="ECO:0007669"/>
    <property type="project" value="UniProtKB-SubCell"/>
</dbReference>
<dbReference type="InterPro" id="IPR050327">
    <property type="entry name" value="Proton-linked_MCT"/>
</dbReference>
<organism evidence="4 5">
    <name type="scientific">Trichonephila inaurata madagascariensis</name>
    <dbReference type="NCBI Taxonomy" id="2747483"/>
    <lineage>
        <taxon>Eukaryota</taxon>
        <taxon>Metazoa</taxon>
        <taxon>Ecdysozoa</taxon>
        <taxon>Arthropoda</taxon>
        <taxon>Chelicerata</taxon>
        <taxon>Arachnida</taxon>
        <taxon>Araneae</taxon>
        <taxon>Araneomorphae</taxon>
        <taxon>Entelegynae</taxon>
        <taxon>Araneoidea</taxon>
        <taxon>Nephilidae</taxon>
        <taxon>Trichonephila</taxon>
        <taxon>Trichonephila inaurata</taxon>
    </lineage>
</organism>
<dbReference type="Proteomes" id="UP000886998">
    <property type="component" value="Unassembled WGS sequence"/>
</dbReference>
<sequence length="163" mass="18097">GVPLEEGVFLVSAFSIGDFAGRLSFGWITDTQCMKRNVLVRLYLVAMGSLTACLPICPNSALPVFSILLGILNGSVIVNHSVLLNEYLGIEKLPLAIGFSTCFVGMTAFIRPMIIGLFRDKSESYDHLFIFIGLLQISITLIWFIENVLTFVKQKFFVNKIVQ</sequence>
<feature type="non-terminal residue" evidence="4">
    <location>
        <position position="1"/>
    </location>
</feature>
<dbReference type="PANTHER" id="PTHR11360:SF303">
    <property type="entry name" value="MAJOR FACILITATOR SUPERFAMILY (MFS) PROFILE DOMAIN-CONTAINING PROTEIN"/>
    <property type="match status" value="1"/>
</dbReference>
<dbReference type="InterPro" id="IPR036259">
    <property type="entry name" value="MFS_trans_sf"/>
</dbReference>
<evidence type="ECO:0000256" key="1">
    <source>
        <dbReference type="ARBA" id="ARBA00004141"/>
    </source>
</evidence>
<comment type="subcellular location">
    <subcellularLocation>
        <location evidence="1">Membrane</location>
        <topology evidence="1">Multi-pass membrane protein</topology>
    </subcellularLocation>
</comment>
<name>A0A8X6MKU5_9ARAC</name>
<dbReference type="GO" id="GO:0008028">
    <property type="term" value="F:monocarboxylic acid transmembrane transporter activity"/>
    <property type="evidence" value="ECO:0007669"/>
    <property type="project" value="TreeGrafter"/>
</dbReference>
<evidence type="ECO:0000313" key="4">
    <source>
        <dbReference type="EMBL" id="GFS60778.1"/>
    </source>
</evidence>
<gene>
    <name evidence="4" type="primary">X975_08870</name>
    <name evidence="4" type="ORF">TNIN_336411</name>
</gene>
<dbReference type="SUPFAM" id="SSF103473">
    <property type="entry name" value="MFS general substrate transporter"/>
    <property type="match status" value="1"/>
</dbReference>
<dbReference type="AlphaFoldDB" id="A0A8X6MKU5"/>
<evidence type="ECO:0000256" key="2">
    <source>
        <dbReference type="SAM" id="Phobius"/>
    </source>
</evidence>
<protein>
    <submittedName>
        <fullName evidence="4">Monocarboxylate transporter 12</fullName>
    </submittedName>
</protein>